<dbReference type="PROSITE" id="PS50048">
    <property type="entry name" value="ZN2_CY6_FUNGAL_2"/>
    <property type="match status" value="1"/>
</dbReference>
<feature type="region of interest" description="Disordered" evidence="1">
    <location>
        <begin position="949"/>
        <end position="977"/>
    </location>
</feature>
<feature type="domain" description="Zn(2)-C6 fungal-type" evidence="2">
    <location>
        <begin position="36"/>
        <end position="75"/>
    </location>
</feature>
<evidence type="ECO:0000313" key="3">
    <source>
        <dbReference type="EMBL" id="KAF5330912.1"/>
    </source>
</evidence>
<evidence type="ECO:0000256" key="1">
    <source>
        <dbReference type="SAM" id="MobiDB-lite"/>
    </source>
</evidence>
<dbReference type="Gene3D" id="4.10.240.10">
    <property type="entry name" value="Zn(2)-C6 fungal-type DNA-binding domain"/>
    <property type="match status" value="1"/>
</dbReference>
<evidence type="ECO:0000313" key="4">
    <source>
        <dbReference type="Proteomes" id="UP000567179"/>
    </source>
</evidence>
<organism evidence="3 4">
    <name type="scientific">Psilocybe cf. subviscida</name>
    <dbReference type="NCBI Taxonomy" id="2480587"/>
    <lineage>
        <taxon>Eukaryota</taxon>
        <taxon>Fungi</taxon>
        <taxon>Dikarya</taxon>
        <taxon>Basidiomycota</taxon>
        <taxon>Agaricomycotina</taxon>
        <taxon>Agaricomycetes</taxon>
        <taxon>Agaricomycetidae</taxon>
        <taxon>Agaricales</taxon>
        <taxon>Agaricineae</taxon>
        <taxon>Strophariaceae</taxon>
        <taxon>Psilocybe</taxon>
    </lineage>
</organism>
<dbReference type="GO" id="GO:0008270">
    <property type="term" value="F:zinc ion binding"/>
    <property type="evidence" value="ECO:0007669"/>
    <property type="project" value="InterPro"/>
</dbReference>
<feature type="compositionally biased region" description="Low complexity" evidence="1">
    <location>
        <begin position="1"/>
        <end position="24"/>
    </location>
</feature>
<dbReference type="AlphaFoldDB" id="A0A8H5FBW7"/>
<dbReference type="CDD" id="cd00067">
    <property type="entry name" value="GAL4"/>
    <property type="match status" value="1"/>
</dbReference>
<dbReference type="OrthoDB" id="3263880at2759"/>
<feature type="compositionally biased region" description="Polar residues" evidence="1">
    <location>
        <begin position="844"/>
        <end position="854"/>
    </location>
</feature>
<dbReference type="EMBL" id="JAACJJ010000001">
    <property type="protein sequence ID" value="KAF5330912.1"/>
    <property type="molecule type" value="Genomic_DNA"/>
</dbReference>
<feature type="region of interest" description="Disordered" evidence="1">
    <location>
        <begin position="537"/>
        <end position="571"/>
    </location>
</feature>
<gene>
    <name evidence="3" type="ORF">D9619_005846</name>
</gene>
<dbReference type="Pfam" id="PF00172">
    <property type="entry name" value="Zn_clus"/>
    <property type="match status" value="1"/>
</dbReference>
<accession>A0A8H5FBW7</accession>
<dbReference type="SUPFAM" id="SSF57701">
    <property type="entry name" value="Zn2/Cys6 DNA-binding domain"/>
    <property type="match status" value="1"/>
</dbReference>
<dbReference type="InterPro" id="IPR001138">
    <property type="entry name" value="Zn2Cys6_DnaBD"/>
</dbReference>
<feature type="region of interest" description="Disordered" evidence="1">
    <location>
        <begin position="782"/>
        <end position="809"/>
    </location>
</feature>
<dbReference type="GO" id="GO:0000981">
    <property type="term" value="F:DNA-binding transcription factor activity, RNA polymerase II-specific"/>
    <property type="evidence" value="ECO:0007669"/>
    <property type="project" value="InterPro"/>
</dbReference>
<feature type="compositionally biased region" description="Low complexity" evidence="1">
    <location>
        <begin position="878"/>
        <end position="887"/>
    </location>
</feature>
<feature type="region of interest" description="Disordered" evidence="1">
    <location>
        <begin position="1"/>
        <end position="33"/>
    </location>
</feature>
<sequence>MSPRGAAAASSSSSRPSPYARRPANQPKSSRQQFSACGACRMRRVRCDLKDLPAGFVGPHPACSNCKERGIKCVDEFADVKAVKLLRRGRRLQQVEAIYGKASSGNDSDSHQQHNSASPGASSRPAISIPQLQPEFFLSSFWRWFSQQRPILDSRAFPARLHAHVKGTYSLPNEASLVAMILVAWAASFGLDERGLPLPEGTDDQNAQEQSLHLRDAHDPQVGLGEGSSTSVYSQRHQPHRPALHAWKARAEACVREVLHLIDNCGILRRPSWDGVQALLLLLPLLEDAQPIERLVLHEMTLSHIQALCVSNVPVTVFEGGSGASSQQFDALTHSPYDDAAARARIFYYAYAQEGVMTGMRGGRFFLDNDDLDAFQRALPSDSYGGVDPTLFPSADLSAFPLYSPPFPVHPSSSLDALPSPPASTPSSSSMRIPLAIGAICRRIHSALTGPKALRRAEEHGLVDAHGMREIWRDLDRCWGELEARRRSVQIQAQDANDAAAADRSAEVDQYVSAWQIFIFECHNVIREALKHCITTPTQQNPSPYDDASPPRPSSHSSIGSSSSAPTSPYLTPRQLHATAMRKCAALLPRVIYILRRALQHQQQQQLSFGPGAPDGPSIFRWDAGLVRDGCFFAGYLAANTSADYISAPLPSGDEGDQDAIGAGGSPSVGTDEGVRVCLAALSAMRWGFSKSEEREDTIRMIWDSQRMRRQGQGHHVGMYEAAQADYASGPLGDAMHHHVTPTISSTSPHLGMGVGSMTGGTSSDRPMLPPLNVFGISHPSQARHLQHAHRSQRPHTVDSAPSTASSLADDRALSGWPVSYTPPGTATSLATSAGTGPALAGSRRNSPIFSSMNPAGPYAKPPPPQPQHSGGDMFQFQPHQTTQHHTSASEQQFTYSAPPPPPPHHHHSSHRQSPAGMGMGIGAGGYGMAAGTTFPADSAVLTSHADFHSSSVSASAPSGSLVPPSSSAQYDGGYHQ</sequence>
<dbReference type="Proteomes" id="UP000567179">
    <property type="component" value="Unassembled WGS sequence"/>
</dbReference>
<feature type="region of interest" description="Disordered" evidence="1">
    <location>
        <begin position="828"/>
        <end position="921"/>
    </location>
</feature>
<feature type="compositionally biased region" description="Basic residues" evidence="1">
    <location>
        <begin position="785"/>
        <end position="794"/>
    </location>
</feature>
<name>A0A8H5FBW7_9AGAR</name>
<reference evidence="3 4" key="1">
    <citation type="journal article" date="2020" name="ISME J.">
        <title>Uncovering the hidden diversity of litter-decomposition mechanisms in mushroom-forming fungi.</title>
        <authorList>
            <person name="Floudas D."/>
            <person name="Bentzer J."/>
            <person name="Ahren D."/>
            <person name="Johansson T."/>
            <person name="Persson P."/>
            <person name="Tunlid A."/>
        </authorList>
    </citation>
    <scope>NUCLEOTIDE SEQUENCE [LARGE SCALE GENOMIC DNA]</scope>
    <source>
        <strain evidence="3 4">CBS 101986</strain>
    </source>
</reference>
<dbReference type="SMART" id="SM00066">
    <property type="entry name" value="GAL4"/>
    <property type="match status" value="1"/>
</dbReference>
<feature type="compositionally biased region" description="Low complexity" evidence="1">
    <location>
        <begin position="554"/>
        <end position="569"/>
    </location>
</feature>
<dbReference type="InterPro" id="IPR036864">
    <property type="entry name" value="Zn2-C6_fun-type_DNA-bd_sf"/>
</dbReference>
<feature type="compositionally biased region" description="Low complexity" evidence="1">
    <location>
        <begin position="950"/>
        <end position="969"/>
    </location>
</feature>
<evidence type="ECO:0000259" key="2">
    <source>
        <dbReference type="PROSITE" id="PS50048"/>
    </source>
</evidence>
<comment type="caution">
    <text evidence="3">The sequence shown here is derived from an EMBL/GenBank/DDBJ whole genome shotgun (WGS) entry which is preliminary data.</text>
</comment>
<feature type="compositionally biased region" description="Polar residues" evidence="1">
    <location>
        <begin position="103"/>
        <end position="121"/>
    </location>
</feature>
<proteinExistence type="predicted"/>
<protein>
    <recommendedName>
        <fullName evidence="2">Zn(2)-C6 fungal-type domain-containing protein</fullName>
    </recommendedName>
</protein>
<feature type="compositionally biased region" description="Low complexity" evidence="1">
    <location>
        <begin position="828"/>
        <end position="839"/>
    </location>
</feature>
<feature type="region of interest" description="Disordered" evidence="1">
    <location>
        <begin position="101"/>
        <end position="125"/>
    </location>
</feature>
<keyword evidence="4" id="KW-1185">Reference proteome</keyword>